<sequence length="84" mass="9254">MSDVAPIYAGMECVQYAGYLTLRLLRIAAVWPKEGAGRFVPISIRTPSIADCPGQVTCKDNVRHQSPLDDFQENTSDLNDAQDI</sequence>
<evidence type="ECO:0000313" key="2">
    <source>
        <dbReference type="EMBL" id="GLR91126.1"/>
    </source>
</evidence>
<proteinExistence type="predicted"/>
<reference evidence="3" key="1">
    <citation type="journal article" date="2019" name="Int. J. Syst. Evol. Microbiol.">
        <title>The Global Catalogue of Microorganisms (GCM) 10K type strain sequencing project: providing services to taxonomists for standard genome sequencing and annotation.</title>
        <authorList>
            <consortium name="The Broad Institute Genomics Platform"/>
            <consortium name="The Broad Institute Genome Sequencing Center for Infectious Disease"/>
            <person name="Wu L."/>
            <person name="Ma J."/>
        </authorList>
    </citation>
    <scope>NUCLEOTIDE SEQUENCE [LARGE SCALE GENOMIC DNA]</scope>
    <source>
        <strain evidence="3">NBRC 102520</strain>
    </source>
</reference>
<accession>A0ABQ6BC96</accession>
<evidence type="ECO:0000313" key="3">
    <source>
        <dbReference type="Proteomes" id="UP001156905"/>
    </source>
</evidence>
<dbReference type="EMBL" id="BSOW01000042">
    <property type="protein sequence ID" value="GLR91126.1"/>
    <property type="molecule type" value="Genomic_DNA"/>
</dbReference>
<organism evidence="2 3">
    <name type="scientific">Bradyrhizobium iriomotense</name>
    <dbReference type="NCBI Taxonomy" id="441950"/>
    <lineage>
        <taxon>Bacteria</taxon>
        <taxon>Pseudomonadati</taxon>
        <taxon>Pseudomonadota</taxon>
        <taxon>Alphaproteobacteria</taxon>
        <taxon>Hyphomicrobiales</taxon>
        <taxon>Nitrobacteraceae</taxon>
        <taxon>Bradyrhizobium</taxon>
    </lineage>
</organism>
<gene>
    <name evidence="2" type="ORF">GCM10007857_78420</name>
</gene>
<comment type="caution">
    <text evidence="2">The sequence shown here is derived from an EMBL/GenBank/DDBJ whole genome shotgun (WGS) entry which is preliminary data.</text>
</comment>
<evidence type="ECO:0000256" key="1">
    <source>
        <dbReference type="SAM" id="MobiDB-lite"/>
    </source>
</evidence>
<dbReference type="Proteomes" id="UP001156905">
    <property type="component" value="Unassembled WGS sequence"/>
</dbReference>
<feature type="compositionally biased region" description="Polar residues" evidence="1">
    <location>
        <begin position="73"/>
        <end position="84"/>
    </location>
</feature>
<feature type="region of interest" description="Disordered" evidence="1">
    <location>
        <begin position="63"/>
        <end position="84"/>
    </location>
</feature>
<protein>
    <submittedName>
        <fullName evidence="2">Uncharacterized protein</fullName>
    </submittedName>
</protein>
<dbReference type="RefSeq" id="WP_284274297.1">
    <property type="nucleotide sequence ID" value="NZ_BSOW01000042.1"/>
</dbReference>
<name>A0ABQ6BC96_9BRAD</name>
<keyword evidence="3" id="KW-1185">Reference proteome</keyword>